<dbReference type="Gene3D" id="3.30.930.30">
    <property type="match status" value="1"/>
</dbReference>
<organism evidence="4 5">
    <name type="scientific">Streptococcus anginosus</name>
    <dbReference type="NCBI Taxonomy" id="1328"/>
    <lineage>
        <taxon>Bacteria</taxon>
        <taxon>Bacillati</taxon>
        <taxon>Bacillota</taxon>
        <taxon>Bacilli</taxon>
        <taxon>Lactobacillales</taxon>
        <taxon>Streptococcaceae</taxon>
        <taxon>Streptococcus</taxon>
        <taxon>Streptococcus anginosus group</taxon>
    </lineage>
</organism>
<dbReference type="RefSeq" id="WP_264345203.1">
    <property type="nucleotide sequence ID" value="NZ_JAPAIK010000427.1"/>
</dbReference>
<feature type="domain" description="MobA/MobL protein" evidence="3">
    <location>
        <begin position="18"/>
        <end position="56"/>
    </location>
</feature>
<evidence type="ECO:0000259" key="3">
    <source>
        <dbReference type="Pfam" id="PF03389"/>
    </source>
</evidence>
<evidence type="ECO:0000256" key="2">
    <source>
        <dbReference type="ARBA" id="ARBA00022971"/>
    </source>
</evidence>
<evidence type="ECO:0000313" key="5">
    <source>
        <dbReference type="Proteomes" id="UP001208853"/>
    </source>
</evidence>
<gene>
    <name evidence="4" type="ORF">OJ930_11830</name>
</gene>
<sequence>MAETFHFNISMISRGKSKSAVASAAYISCEKIKNEWDGEVHDYHNKKGLLHSEIFL</sequence>
<dbReference type="AlphaFoldDB" id="A0AAW5TP46"/>
<keyword evidence="2" id="KW-0184">Conjugation</keyword>
<evidence type="ECO:0000256" key="1">
    <source>
        <dbReference type="ARBA" id="ARBA00010873"/>
    </source>
</evidence>
<dbReference type="EMBL" id="JAPAIK010000427">
    <property type="protein sequence ID" value="MCW1073660.1"/>
    <property type="molecule type" value="Genomic_DNA"/>
</dbReference>
<protein>
    <submittedName>
        <fullName evidence="4">MobA/MobL family protein</fullName>
    </submittedName>
</protein>
<dbReference type="InterPro" id="IPR005053">
    <property type="entry name" value="MobA_MobL"/>
</dbReference>
<comment type="caution">
    <text evidence="4">The sequence shown here is derived from an EMBL/GenBank/DDBJ whole genome shotgun (WGS) entry which is preliminary data.</text>
</comment>
<dbReference type="Proteomes" id="UP001208853">
    <property type="component" value="Unassembled WGS sequence"/>
</dbReference>
<feature type="non-terminal residue" evidence="4">
    <location>
        <position position="56"/>
    </location>
</feature>
<comment type="similarity">
    <text evidence="1">Belongs to the MobA/MobL family.</text>
</comment>
<name>A0AAW5TP46_STRAP</name>
<reference evidence="4" key="1">
    <citation type="submission" date="2022-10" db="EMBL/GenBank/DDBJ databases">
        <title>Comparative genomic study of S. anginosus.</title>
        <authorList>
            <person name="Prasad A."/>
            <person name="Ene A."/>
            <person name="Jablonska S."/>
            <person name="Du J."/>
            <person name="Wolfe A.J."/>
            <person name="Putonti C."/>
        </authorList>
    </citation>
    <scope>NUCLEOTIDE SEQUENCE</scope>
    <source>
        <strain evidence="4">UMB6888</strain>
    </source>
</reference>
<proteinExistence type="inferred from homology"/>
<dbReference type="Pfam" id="PF03389">
    <property type="entry name" value="MobA_MobL"/>
    <property type="match status" value="1"/>
</dbReference>
<accession>A0AAW5TP46</accession>
<evidence type="ECO:0000313" key="4">
    <source>
        <dbReference type="EMBL" id="MCW1073660.1"/>
    </source>
</evidence>